<protein>
    <submittedName>
        <fullName evidence="1">Uncharacterized protein</fullName>
    </submittedName>
</protein>
<sequence>MKLVMQWARRFAERTRPVLFQSLRERSSSVYRRFSRRGAGAAERARLEIA</sequence>
<proteinExistence type="predicted"/>
<gene>
    <name evidence="1" type="ORF">METZ01_LOCUS391521</name>
</gene>
<name>A0A382UWY6_9ZZZZ</name>
<dbReference type="EMBL" id="UINC01147377">
    <property type="protein sequence ID" value="SVD38667.1"/>
    <property type="molecule type" value="Genomic_DNA"/>
</dbReference>
<organism evidence="1">
    <name type="scientific">marine metagenome</name>
    <dbReference type="NCBI Taxonomy" id="408172"/>
    <lineage>
        <taxon>unclassified sequences</taxon>
        <taxon>metagenomes</taxon>
        <taxon>ecological metagenomes</taxon>
    </lineage>
</organism>
<evidence type="ECO:0000313" key="1">
    <source>
        <dbReference type="EMBL" id="SVD38667.1"/>
    </source>
</evidence>
<dbReference type="AlphaFoldDB" id="A0A382UWY6"/>
<accession>A0A382UWY6</accession>
<reference evidence="1" key="1">
    <citation type="submission" date="2018-05" db="EMBL/GenBank/DDBJ databases">
        <authorList>
            <person name="Lanie J.A."/>
            <person name="Ng W.-L."/>
            <person name="Kazmierczak K.M."/>
            <person name="Andrzejewski T.M."/>
            <person name="Davidsen T.M."/>
            <person name="Wayne K.J."/>
            <person name="Tettelin H."/>
            <person name="Glass J.I."/>
            <person name="Rusch D."/>
            <person name="Podicherti R."/>
            <person name="Tsui H.-C.T."/>
            <person name="Winkler M.E."/>
        </authorList>
    </citation>
    <scope>NUCLEOTIDE SEQUENCE</scope>
</reference>